<feature type="signal peptide" evidence="1">
    <location>
        <begin position="1"/>
        <end position="19"/>
    </location>
</feature>
<proteinExistence type="predicted"/>
<name>A0A1I5S6K5_9BACT</name>
<reference evidence="2 3" key="1">
    <citation type="submission" date="2016-10" db="EMBL/GenBank/DDBJ databases">
        <authorList>
            <person name="de Groot N.N."/>
        </authorList>
    </citation>
    <scope>NUCLEOTIDE SEQUENCE [LARGE SCALE GENOMIC DNA]</scope>
    <source>
        <strain evidence="2 3">DSM 28286</strain>
    </source>
</reference>
<organism evidence="2 3">
    <name type="scientific">Parafilimonas terrae</name>
    <dbReference type="NCBI Taxonomy" id="1465490"/>
    <lineage>
        <taxon>Bacteria</taxon>
        <taxon>Pseudomonadati</taxon>
        <taxon>Bacteroidota</taxon>
        <taxon>Chitinophagia</taxon>
        <taxon>Chitinophagales</taxon>
        <taxon>Chitinophagaceae</taxon>
        <taxon>Parafilimonas</taxon>
    </lineage>
</organism>
<keyword evidence="1" id="KW-0732">Signal</keyword>
<dbReference type="STRING" id="1465490.SAMN05444277_101609"/>
<dbReference type="EMBL" id="FOXQ01000001">
    <property type="protein sequence ID" value="SFP66324.1"/>
    <property type="molecule type" value="Genomic_DNA"/>
</dbReference>
<sequence>MKAPILYALIACFATGICAGNTGAQTAVNKAALFSNAAEKSYNEASNKTVVNTKIKKAFIKEFGETTTGAWSVTGNNFLNHFYIDGRRANALFTKNGRLIYTIIYGTETLLPADLKAFVQKEYQCHDITSVFEIMQQGRHIWVVQLQNNDKVITARIENGELEQTQQFTRSK</sequence>
<dbReference type="Proteomes" id="UP000199031">
    <property type="component" value="Unassembled WGS sequence"/>
</dbReference>
<keyword evidence="3" id="KW-1185">Reference proteome</keyword>
<gene>
    <name evidence="2" type="ORF">SAMN05444277_101609</name>
</gene>
<protein>
    <recommendedName>
        <fullName evidence="4">Beta-lactamase-inhibitor-like, PepSY-like</fullName>
    </recommendedName>
</protein>
<feature type="chain" id="PRO_5011711008" description="Beta-lactamase-inhibitor-like, PepSY-like" evidence="1">
    <location>
        <begin position="20"/>
        <end position="172"/>
    </location>
</feature>
<evidence type="ECO:0000313" key="3">
    <source>
        <dbReference type="Proteomes" id="UP000199031"/>
    </source>
</evidence>
<dbReference type="RefSeq" id="WP_090654333.1">
    <property type="nucleotide sequence ID" value="NZ_FOXQ01000001.1"/>
</dbReference>
<evidence type="ECO:0000256" key="1">
    <source>
        <dbReference type="SAM" id="SignalP"/>
    </source>
</evidence>
<evidence type="ECO:0008006" key="4">
    <source>
        <dbReference type="Google" id="ProtNLM"/>
    </source>
</evidence>
<dbReference type="AlphaFoldDB" id="A0A1I5S6K5"/>
<dbReference type="Gene3D" id="3.10.450.360">
    <property type="match status" value="1"/>
</dbReference>
<evidence type="ECO:0000313" key="2">
    <source>
        <dbReference type="EMBL" id="SFP66324.1"/>
    </source>
</evidence>
<accession>A0A1I5S6K5</accession>
<dbReference type="OrthoDB" id="669798at2"/>